<keyword evidence="8" id="KW-0285">Flavoprotein</keyword>
<evidence type="ECO:0000256" key="8">
    <source>
        <dbReference type="ARBA" id="ARBA00022630"/>
    </source>
</evidence>
<dbReference type="EC" id="1.3.5.2" evidence="6 14"/>
<reference evidence="16 17" key="1">
    <citation type="submission" date="2020-05" db="EMBL/GenBank/DDBJ databases">
        <authorList>
            <person name="Petersen J."/>
            <person name="Sayavedra L."/>
        </authorList>
    </citation>
    <scope>NUCLEOTIDE SEQUENCE [LARGE SCALE GENOMIC DNA]</scope>
    <source>
        <strain evidence="16">B azoricus SOX ET2 1586I</strain>
    </source>
</reference>
<comment type="subcellular location">
    <subcellularLocation>
        <location evidence="3">Membrane</location>
    </subcellularLocation>
</comment>
<dbReference type="Gene3D" id="3.20.20.70">
    <property type="entry name" value="Aldolase class I"/>
    <property type="match status" value="1"/>
</dbReference>
<keyword evidence="11" id="KW-0560">Oxidoreductase</keyword>
<evidence type="ECO:0000256" key="4">
    <source>
        <dbReference type="ARBA" id="ARBA00005161"/>
    </source>
</evidence>
<keyword evidence="10" id="KW-0665">Pyrimidine biosynthesis</keyword>
<evidence type="ECO:0000256" key="7">
    <source>
        <dbReference type="ARBA" id="ARBA00018366"/>
    </source>
</evidence>
<accession>A0ABM8M681</accession>
<dbReference type="RefSeq" id="WP_237731610.1">
    <property type="nucleotide sequence ID" value="NZ_CAHJWF010000147.1"/>
</dbReference>
<gene>
    <name evidence="16" type="ORF">AZO1586I_556</name>
</gene>
<keyword evidence="17" id="KW-1185">Reference proteome</keyword>
<keyword evidence="12" id="KW-0472">Membrane</keyword>
<evidence type="ECO:0000256" key="11">
    <source>
        <dbReference type="ARBA" id="ARBA00023002"/>
    </source>
</evidence>
<dbReference type="PROSITE" id="PS00912">
    <property type="entry name" value="DHODEHASE_2"/>
    <property type="match status" value="1"/>
</dbReference>
<evidence type="ECO:0000256" key="9">
    <source>
        <dbReference type="ARBA" id="ARBA00022643"/>
    </source>
</evidence>
<evidence type="ECO:0000313" key="16">
    <source>
        <dbReference type="EMBL" id="CAB5499819.1"/>
    </source>
</evidence>
<evidence type="ECO:0000256" key="12">
    <source>
        <dbReference type="ARBA" id="ARBA00023136"/>
    </source>
</evidence>
<evidence type="ECO:0000256" key="2">
    <source>
        <dbReference type="ARBA" id="ARBA00003125"/>
    </source>
</evidence>
<dbReference type="InterPro" id="IPR013785">
    <property type="entry name" value="Aldolase_TIM"/>
</dbReference>
<evidence type="ECO:0000256" key="1">
    <source>
        <dbReference type="ARBA" id="ARBA00001917"/>
    </source>
</evidence>
<comment type="cofactor">
    <cofactor evidence="1">
        <name>FMN</name>
        <dbReference type="ChEBI" id="CHEBI:58210"/>
    </cofactor>
</comment>
<comment type="catalytic activity">
    <reaction evidence="13">
        <text>(S)-dihydroorotate + a quinone = orotate + a quinol</text>
        <dbReference type="Rhea" id="RHEA:30187"/>
        <dbReference type="ChEBI" id="CHEBI:24646"/>
        <dbReference type="ChEBI" id="CHEBI:30839"/>
        <dbReference type="ChEBI" id="CHEBI:30864"/>
        <dbReference type="ChEBI" id="CHEBI:132124"/>
        <dbReference type="EC" id="1.3.5.2"/>
    </reaction>
</comment>
<evidence type="ECO:0000256" key="6">
    <source>
        <dbReference type="ARBA" id="ARBA00012791"/>
    </source>
</evidence>
<dbReference type="SUPFAM" id="SSF51395">
    <property type="entry name" value="FMN-linked oxidoreductases"/>
    <property type="match status" value="1"/>
</dbReference>
<evidence type="ECO:0000256" key="3">
    <source>
        <dbReference type="ARBA" id="ARBA00004370"/>
    </source>
</evidence>
<evidence type="ECO:0000256" key="13">
    <source>
        <dbReference type="ARBA" id="ARBA00048639"/>
    </source>
</evidence>
<comment type="similarity">
    <text evidence="5">Belongs to the dihydroorotate dehydrogenase family. Type 2 subfamily.</text>
</comment>
<dbReference type="PANTHER" id="PTHR48109">
    <property type="entry name" value="DIHYDROOROTATE DEHYDROGENASE (QUINONE), MITOCHONDRIAL-RELATED"/>
    <property type="match status" value="1"/>
</dbReference>
<organism evidence="16 17">
    <name type="scientific">Bathymodiolus thermophilus thioautotrophic gill symbiont</name>
    <dbReference type="NCBI Taxonomy" id="2360"/>
    <lineage>
        <taxon>Bacteria</taxon>
        <taxon>Pseudomonadati</taxon>
        <taxon>Pseudomonadota</taxon>
        <taxon>Gammaproteobacteria</taxon>
        <taxon>sulfur-oxidizing symbionts</taxon>
    </lineage>
</organism>
<protein>
    <recommendedName>
        <fullName evidence="7 14">Dihydroorotate dehydrogenase (quinone)</fullName>
        <ecNumber evidence="6 14">1.3.5.2</ecNumber>
    </recommendedName>
</protein>
<evidence type="ECO:0000256" key="5">
    <source>
        <dbReference type="ARBA" id="ARBA00005359"/>
    </source>
</evidence>
<proteinExistence type="inferred from homology"/>
<keyword evidence="9" id="KW-0288">FMN</keyword>
<comment type="pathway">
    <text evidence="4">Pyrimidine metabolism; UMP biosynthesis via de novo pathway; orotate from (S)-dihydroorotate (quinone route): step 1/1.</text>
</comment>
<comment type="caution">
    <text evidence="16">The sequence shown here is derived from an EMBL/GenBank/DDBJ whole genome shotgun (WGS) entry which is preliminary data.</text>
</comment>
<dbReference type="CDD" id="cd04738">
    <property type="entry name" value="DHOD_2_like"/>
    <property type="match status" value="1"/>
</dbReference>
<feature type="domain" description="Dihydroorotate dehydrogenase catalytic" evidence="15">
    <location>
        <begin position="65"/>
        <end position="360"/>
    </location>
</feature>
<name>A0ABM8M681_9GAMM</name>
<dbReference type="NCBIfam" id="NF003652">
    <property type="entry name" value="PRK05286.2-5"/>
    <property type="match status" value="1"/>
</dbReference>
<dbReference type="Proteomes" id="UP000626656">
    <property type="component" value="Unassembled WGS sequence"/>
</dbReference>
<dbReference type="InterPro" id="IPR050074">
    <property type="entry name" value="DHO_dehydrogenase"/>
</dbReference>
<dbReference type="EMBL" id="CAHJWF010000147">
    <property type="protein sequence ID" value="CAB5499819.1"/>
    <property type="molecule type" value="Genomic_DNA"/>
</dbReference>
<evidence type="ECO:0000313" key="17">
    <source>
        <dbReference type="Proteomes" id="UP000626656"/>
    </source>
</evidence>
<evidence type="ECO:0000256" key="10">
    <source>
        <dbReference type="ARBA" id="ARBA00022975"/>
    </source>
</evidence>
<dbReference type="InterPro" id="IPR005720">
    <property type="entry name" value="Dihydroorotate_DH_cat"/>
</dbReference>
<evidence type="ECO:0000259" key="15">
    <source>
        <dbReference type="Pfam" id="PF01180"/>
    </source>
</evidence>
<dbReference type="Pfam" id="PF01180">
    <property type="entry name" value="DHO_dh"/>
    <property type="match status" value="1"/>
</dbReference>
<dbReference type="NCBIfam" id="TIGR01036">
    <property type="entry name" value="pyrD_sub2"/>
    <property type="match status" value="1"/>
</dbReference>
<dbReference type="InterPro" id="IPR001295">
    <property type="entry name" value="Dihydroorotate_DH_CS"/>
</dbReference>
<sequence length="381" mass="42531">MMQLIYQLRGLITTFFYRWVIRPLVFLWEAEKAHNKLKQFGLIFASNRFGRRLLKILFYYKHSSLNTMVDGINYDNPIGLSAGFDKDGELTDAYPLTGFGFAELGSFTGDVCPGNPGVGRRLFRLIKSKSILVWYGLNNQGAEAIAKRLQGKEFNIPIGINTAKTNNSVNFVLQISIDDYLKTVNEFSNIGHYYTINISCPNTQDGEPFVNRENLEALLSALDEVKQENKPLYIKIAADLATDEVDTIVDTCLQYKVDGLVLTNLAKPSMSNEYLKEELTFDKGALSGLPVQRLSTNVVRHVYQRTRGKITIIGVGGVFNADDAYEKITSGANLIEMVTGMIFEGPQVIGEINRGLVKLLKKDGFSSIEEAVGSRNPLKQV</sequence>
<evidence type="ECO:0000256" key="14">
    <source>
        <dbReference type="NCBIfam" id="TIGR01036"/>
    </source>
</evidence>
<dbReference type="PANTHER" id="PTHR48109:SF4">
    <property type="entry name" value="DIHYDROOROTATE DEHYDROGENASE (QUINONE), MITOCHONDRIAL"/>
    <property type="match status" value="1"/>
</dbReference>
<comment type="function">
    <text evidence="2">Catalyzes the conversion of dihydroorotate to orotate with quinone as electron acceptor.</text>
</comment>
<dbReference type="InterPro" id="IPR005719">
    <property type="entry name" value="Dihydroorotate_DH_2"/>
</dbReference>